<dbReference type="RefSeq" id="WP_072302344.1">
    <property type="nucleotide sequence ID" value="NZ_FPIY01000001.1"/>
</dbReference>
<dbReference type="Proteomes" id="UP000183257">
    <property type="component" value="Unassembled WGS sequence"/>
</dbReference>
<dbReference type="InterPro" id="IPR025560">
    <property type="entry name" value="Imm22"/>
</dbReference>
<evidence type="ECO:0000313" key="1">
    <source>
        <dbReference type="EMBL" id="SFW23666.1"/>
    </source>
</evidence>
<sequence>MRTEKSHFWIGKFENESLYYNFIAEDDSRYELEDYDAIPVSKFAKSQGEIWIDHDFMESRFEKPTKDIKNQFNKYSYSNHWESELENRCSKLSESEFNTLIFISEDQIKNPKSIKETGITLEYLGVIEYEI</sequence>
<dbReference type="STRING" id="76595.SAMN05660313_00681"/>
<reference evidence="2" key="1">
    <citation type="submission" date="2016-11" db="EMBL/GenBank/DDBJ databases">
        <authorList>
            <person name="Varghese N."/>
            <person name="Submissions S."/>
        </authorList>
    </citation>
    <scope>NUCLEOTIDE SEQUENCE [LARGE SCALE GENOMIC DNA]</scope>
    <source>
        <strain evidence="2">DSM 24786</strain>
    </source>
</reference>
<gene>
    <name evidence="1" type="ORF">SAMN05660313_00681</name>
</gene>
<dbReference type="EMBL" id="FPIY01000001">
    <property type="protein sequence ID" value="SFW23666.1"/>
    <property type="molecule type" value="Genomic_DNA"/>
</dbReference>
<evidence type="ECO:0000313" key="2">
    <source>
        <dbReference type="Proteomes" id="UP000183257"/>
    </source>
</evidence>
<organism evidence="1 2">
    <name type="scientific">Cellulophaga fucicola</name>
    <dbReference type="NCBI Taxonomy" id="76595"/>
    <lineage>
        <taxon>Bacteria</taxon>
        <taxon>Pseudomonadati</taxon>
        <taxon>Bacteroidota</taxon>
        <taxon>Flavobacteriia</taxon>
        <taxon>Flavobacteriales</taxon>
        <taxon>Flavobacteriaceae</taxon>
        <taxon>Cellulophaga</taxon>
    </lineage>
</organism>
<dbReference type="AlphaFoldDB" id="A0A1K1MKI4"/>
<accession>A0A1K1MKI4</accession>
<dbReference type="Pfam" id="PF14112">
    <property type="entry name" value="DUF4284"/>
    <property type="match status" value="1"/>
</dbReference>
<name>A0A1K1MKI4_9FLAO</name>
<dbReference type="OrthoDB" id="1259307at2"/>
<protein>
    <submittedName>
        <fullName evidence="1">Immunity protein 22</fullName>
    </submittedName>
</protein>
<proteinExistence type="predicted"/>
<keyword evidence="2" id="KW-1185">Reference proteome</keyword>